<dbReference type="InterPro" id="IPR036249">
    <property type="entry name" value="Thioredoxin-like_sf"/>
</dbReference>
<gene>
    <name evidence="1" type="primary">g12036</name>
    <name evidence="1" type="ORF">VP750_LOCUS10739</name>
</gene>
<sequence length="97" mass="10934">MGKVVLYMTSTPTTLKLKHDIRRVQELLAAKNIPHEEVDLAEEPSRRADMMLHSNGLRSLPQLHVNDKYVGDAHTVQELEDFGELEDVVNAVLAEES</sequence>
<name>A0ABP1GEZ8_9CHLO</name>
<comment type="caution">
    <text evidence="1">The sequence shown here is derived from an EMBL/GenBank/DDBJ whole genome shotgun (WGS) entry which is preliminary data.</text>
</comment>
<evidence type="ECO:0000313" key="1">
    <source>
        <dbReference type="EMBL" id="CAL5228833.1"/>
    </source>
</evidence>
<accession>A0ABP1GEZ8</accession>
<keyword evidence="2" id="KW-1185">Reference proteome</keyword>
<dbReference type="SUPFAM" id="SSF52833">
    <property type="entry name" value="Thioredoxin-like"/>
    <property type="match status" value="1"/>
</dbReference>
<evidence type="ECO:0000313" key="2">
    <source>
        <dbReference type="Proteomes" id="UP001497392"/>
    </source>
</evidence>
<protein>
    <submittedName>
        <fullName evidence="1">G12036 protein</fullName>
    </submittedName>
</protein>
<dbReference type="EMBL" id="CAXHTA020000019">
    <property type="protein sequence ID" value="CAL5228833.1"/>
    <property type="molecule type" value="Genomic_DNA"/>
</dbReference>
<dbReference type="CDD" id="cd02066">
    <property type="entry name" value="GRX_family"/>
    <property type="match status" value="1"/>
</dbReference>
<proteinExistence type="predicted"/>
<dbReference type="Proteomes" id="UP001497392">
    <property type="component" value="Unassembled WGS sequence"/>
</dbReference>
<organism evidence="1 2">
    <name type="scientific">Coccomyxa viridis</name>
    <dbReference type="NCBI Taxonomy" id="1274662"/>
    <lineage>
        <taxon>Eukaryota</taxon>
        <taxon>Viridiplantae</taxon>
        <taxon>Chlorophyta</taxon>
        <taxon>core chlorophytes</taxon>
        <taxon>Trebouxiophyceae</taxon>
        <taxon>Trebouxiophyceae incertae sedis</taxon>
        <taxon>Coccomyxaceae</taxon>
        <taxon>Coccomyxa</taxon>
    </lineage>
</organism>
<dbReference type="Gene3D" id="3.40.30.10">
    <property type="entry name" value="Glutaredoxin"/>
    <property type="match status" value="1"/>
</dbReference>
<dbReference type="InterPro" id="IPR006993">
    <property type="entry name" value="Glut_rich_SH3-bd"/>
</dbReference>
<reference evidence="1 2" key="1">
    <citation type="submission" date="2024-06" db="EMBL/GenBank/DDBJ databases">
        <authorList>
            <person name="Kraege A."/>
            <person name="Thomma B."/>
        </authorList>
    </citation>
    <scope>NUCLEOTIDE SEQUENCE [LARGE SCALE GENOMIC DNA]</scope>
</reference>
<dbReference type="PROSITE" id="PS51354">
    <property type="entry name" value="GLUTAREDOXIN_2"/>
    <property type="match status" value="1"/>
</dbReference>
<dbReference type="Pfam" id="PF04908">
    <property type="entry name" value="SH3BGR"/>
    <property type="match status" value="1"/>
</dbReference>